<proteinExistence type="predicted"/>
<evidence type="ECO:0000256" key="1">
    <source>
        <dbReference type="SAM" id="MobiDB-lite"/>
    </source>
</evidence>
<feature type="region of interest" description="Disordered" evidence="1">
    <location>
        <begin position="212"/>
        <end position="242"/>
    </location>
</feature>
<accession>A0A6C0M4C7</accession>
<evidence type="ECO:0000313" key="2">
    <source>
        <dbReference type="EMBL" id="QHU36302.1"/>
    </source>
</evidence>
<organism evidence="2">
    <name type="scientific">viral metagenome</name>
    <dbReference type="NCBI Taxonomy" id="1070528"/>
    <lineage>
        <taxon>unclassified sequences</taxon>
        <taxon>metagenomes</taxon>
        <taxon>organismal metagenomes</taxon>
    </lineage>
</organism>
<dbReference type="EMBL" id="MN740634">
    <property type="protein sequence ID" value="QHU36302.1"/>
    <property type="molecule type" value="Genomic_DNA"/>
</dbReference>
<feature type="compositionally biased region" description="Low complexity" evidence="1">
    <location>
        <begin position="212"/>
        <end position="239"/>
    </location>
</feature>
<name>A0A6C0M4C7_9ZZZZ</name>
<reference evidence="2" key="1">
    <citation type="journal article" date="2020" name="Nature">
        <title>Giant virus diversity and host interactions through global metagenomics.</title>
        <authorList>
            <person name="Schulz F."/>
            <person name="Roux S."/>
            <person name="Paez-Espino D."/>
            <person name="Jungbluth S."/>
            <person name="Walsh D.A."/>
            <person name="Denef V.J."/>
            <person name="McMahon K.D."/>
            <person name="Konstantinidis K.T."/>
            <person name="Eloe-Fadrosh E.A."/>
            <person name="Kyrpides N.C."/>
            <person name="Woyke T."/>
        </authorList>
    </citation>
    <scope>NUCLEOTIDE SEQUENCE</scope>
    <source>
        <strain evidence="2">GVMAG-S-1035124-57</strain>
    </source>
</reference>
<dbReference type="AlphaFoldDB" id="A0A6C0M4C7"/>
<protein>
    <submittedName>
        <fullName evidence="2">Uncharacterized protein</fullName>
    </submittedName>
</protein>
<sequence>MFAHLRSKDAVLAKYKFLAEFISKKMRDNMRANVSPLAGLDASNHDVSRILGEIYIREFACAMQTLAQVHGIAGRYHEHAFDNLDTYIQSDVQPVQLPPHEMTGEQRHASQVLLGVGQSHSEVNAALNSIGLSRKDVMDCDVGKMKFMASLFEDNPSVAEDAFDRLNHVSKKVWSLVNMLAFSNLFRFADPKQPICIPNQDDAIFIPHIPTKTHQQPQQPEQQQSEPEQPTQQPQPHQPGIKLTKEERLKKSHEHKFGLCEYCDAGLDAPTDFICHTPTNVGFKLMCNACHEYHNPGRAPDTNFEF</sequence>